<protein>
    <recommendedName>
        <fullName evidence="6">Integral membrane protein</fullName>
    </recommendedName>
</protein>
<keyword evidence="3" id="KW-1133">Transmembrane helix</keyword>
<feature type="compositionally biased region" description="Low complexity" evidence="2">
    <location>
        <begin position="833"/>
        <end position="842"/>
    </location>
</feature>
<feature type="compositionally biased region" description="Basic residues" evidence="2">
    <location>
        <begin position="812"/>
        <end position="822"/>
    </location>
</feature>
<feature type="transmembrane region" description="Helical" evidence="3">
    <location>
        <begin position="20"/>
        <end position="42"/>
    </location>
</feature>
<feature type="compositionally biased region" description="Gly residues" evidence="2">
    <location>
        <begin position="823"/>
        <end position="832"/>
    </location>
</feature>
<evidence type="ECO:0008006" key="6">
    <source>
        <dbReference type="Google" id="ProtNLM"/>
    </source>
</evidence>
<dbReference type="AlphaFoldDB" id="A0A499UPS9"/>
<dbReference type="Pfam" id="PF19877">
    <property type="entry name" value="DUF6350"/>
    <property type="match status" value="1"/>
</dbReference>
<feature type="transmembrane region" description="Helical" evidence="3">
    <location>
        <begin position="347"/>
        <end position="368"/>
    </location>
</feature>
<feature type="transmembrane region" description="Helical" evidence="3">
    <location>
        <begin position="170"/>
        <end position="190"/>
    </location>
</feature>
<feature type="transmembrane region" description="Helical" evidence="3">
    <location>
        <begin position="139"/>
        <end position="158"/>
    </location>
</feature>
<feature type="region of interest" description="Disordered" evidence="2">
    <location>
        <begin position="541"/>
        <end position="636"/>
    </location>
</feature>
<evidence type="ECO:0000313" key="4">
    <source>
        <dbReference type="EMBL" id="BBJ43042.1"/>
    </source>
</evidence>
<feature type="region of interest" description="Disordered" evidence="2">
    <location>
        <begin position="806"/>
        <end position="842"/>
    </location>
</feature>
<feature type="compositionally biased region" description="Gly residues" evidence="2">
    <location>
        <begin position="705"/>
        <end position="715"/>
    </location>
</feature>
<feature type="transmembrane region" description="Helical" evidence="3">
    <location>
        <begin position="239"/>
        <end position="260"/>
    </location>
</feature>
<feature type="transmembrane region" description="Helical" evidence="3">
    <location>
        <begin position="423"/>
        <end position="445"/>
    </location>
</feature>
<feature type="region of interest" description="Disordered" evidence="2">
    <location>
        <begin position="675"/>
        <end position="723"/>
    </location>
</feature>
<accession>A0A499UPS9</accession>
<evidence type="ECO:0000256" key="1">
    <source>
        <dbReference type="SAM" id="Coils"/>
    </source>
</evidence>
<dbReference type="Proteomes" id="UP000463951">
    <property type="component" value="Chromosome"/>
</dbReference>
<gene>
    <name evidence="4" type="ORF">SSPO_057600</name>
</gene>
<evidence type="ECO:0000256" key="3">
    <source>
        <dbReference type="SAM" id="Phobius"/>
    </source>
</evidence>
<evidence type="ECO:0000313" key="5">
    <source>
        <dbReference type="Proteomes" id="UP000463951"/>
    </source>
</evidence>
<sequence>MSSRDRSAPRRSSAIREAFLGGVVAAGLGLGTLAVVVLLLWITSSSPDSSPDGALHVAADLWLLGHGADLVRTETLSGHTAPVGLTPLLLGMVPCWLLYRAAQHAVYQAEPDESEGQEGQWVPEDSVVDPKSVVDPRTAFGWVTGGYLMVGTAAVLYASGGPLHVDLLSALLHLPVVAAAIAAVGVWTASGRYPLRLPGRVNAGLRRLPGIGWTVRTAASLATSLAARNWCRRHRLTAALRAGTSGLVVLLGSGALLTATSMLSHAGAVQVTFLNLSDVWSGRFAVLLVSLALLPNAIVWGAAYGVGAGFTVGGGSVVAPLGITSYPQLPHFPLVAALPTDGSGGPLVWLTGIAAGVSVAWFIGVAAVRRPGKGEPRPPWGWGETLVLAGLAAGGCAAAMALLAGVSGGPLGIGILADLGPSWWRTGMITLAWTGVIGVPGAVVLRWYRLCVPTRASWPEWKATRAARRASRAQARTEAKEARAVRAAAKAEARAVRATAKAEEAEVRAAMRPPVASPMESAEVREAMAEPWWQWLRPSGAHRKRNRDRDRKPEAGAGAEVGREAGVSTMAGLATPAGTPNAAGTADRPRRWTLNRKRTPEPHPHPRPPPNPSPRPRTSHPHRTTPAANRKAGGAGARWGVWRVPVRGLRGGALDRIFTAPLAGGVEVVGDGRHLNSAPPACEERGPGRSPGGGEGRSHSFREGAGWGPSAGGAHGPHSRFGPRAGDWVGASLARVVPSVLGAQQGAELLGEQGFAVVAGALGEGVVHARVVVVVDDLEAERRRDDGEREPARHQAADRRRRLRLRAAGCGQRRRGGARGRGRGVQGRGSGRGRCCAARLGP</sequence>
<feature type="coiled-coil region" evidence="1">
    <location>
        <begin position="472"/>
        <end position="508"/>
    </location>
</feature>
<feature type="transmembrane region" description="Helical" evidence="3">
    <location>
        <begin position="306"/>
        <end position="327"/>
    </location>
</feature>
<reference evidence="4 5" key="1">
    <citation type="journal article" date="2020" name="Int. J. Syst. Evol. Microbiol.">
        <title>Reclassification of Streptomyces castelarensis and Streptomyces sporoclivatus as later heterotypic synonyms of Streptomyces antimycoticus.</title>
        <authorList>
            <person name="Komaki H."/>
            <person name="Tamura T."/>
        </authorList>
    </citation>
    <scope>NUCLEOTIDE SEQUENCE [LARGE SCALE GENOMIC DNA]</scope>
    <source>
        <strain evidence="4 5">NBRC 100767</strain>
    </source>
</reference>
<keyword evidence="1" id="KW-0175">Coiled coil</keyword>
<dbReference type="EMBL" id="AP019620">
    <property type="protein sequence ID" value="BBJ43042.1"/>
    <property type="molecule type" value="Genomic_DNA"/>
</dbReference>
<evidence type="ECO:0000256" key="2">
    <source>
        <dbReference type="SAM" id="MobiDB-lite"/>
    </source>
</evidence>
<name>A0A499UPS9_9ACTN</name>
<keyword evidence="3" id="KW-0472">Membrane</keyword>
<organism evidence="4 5">
    <name type="scientific">Streptomyces antimycoticus</name>
    <dbReference type="NCBI Taxonomy" id="68175"/>
    <lineage>
        <taxon>Bacteria</taxon>
        <taxon>Bacillati</taxon>
        <taxon>Actinomycetota</taxon>
        <taxon>Actinomycetes</taxon>
        <taxon>Kitasatosporales</taxon>
        <taxon>Streptomycetaceae</taxon>
        <taxon>Streptomyces</taxon>
        <taxon>Streptomyces violaceusniger group</taxon>
    </lineage>
</organism>
<dbReference type="InterPro" id="IPR045931">
    <property type="entry name" value="DUF6350"/>
</dbReference>
<feature type="compositionally biased region" description="Low complexity" evidence="2">
    <location>
        <begin position="555"/>
        <end position="586"/>
    </location>
</feature>
<feature type="transmembrane region" description="Helical" evidence="3">
    <location>
        <begin position="380"/>
        <end position="403"/>
    </location>
</feature>
<feature type="transmembrane region" description="Helical" evidence="3">
    <location>
        <begin position="280"/>
        <end position="299"/>
    </location>
</feature>
<keyword evidence="3" id="KW-0812">Transmembrane</keyword>
<proteinExistence type="predicted"/>